<feature type="non-terminal residue" evidence="1">
    <location>
        <position position="1"/>
    </location>
</feature>
<dbReference type="EMBL" id="CAJVPT010068167">
    <property type="protein sequence ID" value="CAG8776077.1"/>
    <property type="molecule type" value="Genomic_DNA"/>
</dbReference>
<accession>A0ACA9R3X3</accession>
<evidence type="ECO:0000313" key="1">
    <source>
        <dbReference type="EMBL" id="CAG8776077.1"/>
    </source>
</evidence>
<gene>
    <name evidence="1" type="ORF">ACOLOM_LOCUS14096</name>
</gene>
<keyword evidence="2" id="KW-1185">Reference proteome</keyword>
<dbReference type="Proteomes" id="UP000789525">
    <property type="component" value="Unassembled WGS sequence"/>
</dbReference>
<organism evidence="1 2">
    <name type="scientific">Acaulospora colombiana</name>
    <dbReference type="NCBI Taxonomy" id="27376"/>
    <lineage>
        <taxon>Eukaryota</taxon>
        <taxon>Fungi</taxon>
        <taxon>Fungi incertae sedis</taxon>
        <taxon>Mucoromycota</taxon>
        <taxon>Glomeromycotina</taxon>
        <taxon>Glomeromycetes</taxon>
        <taxon>Diversisporales</taxon>
        <taxon>Acaulosporaceae</taxon>
        <taxon>Acaulospora</taxon>
    </lineage>
</organism>
<sequence>WLYHIYVCFSEPEPSFPSNPPVTGHLPRVKLYIPPPQRGLRCNMISPHVGMENGIAWITGDVKDTGVILFLQKSRSSPDFWSTINSTADTDEGGKSGHVGENVSNAEPAAIAWPLVHSETGGGLDLVDLRAGVACGPTPADINILGEST</sequence>
<reference evidence="1" key="1">
    <citation type="submission" date="2021-06" db="EMBL/GenBank/DDBJ databases">
        <authorList>
            <person name="Kallberg Y."/>
            <person name="Tangrot J."/>
            <person name="Rosling A."/>
        </authorList>
    </citation>
    <scope>NUCLEOTIDE SEQUENCE</scope>
    <source>
        <strain evidence="1">CL356</strain>
    </source>
</reference>
<proteinExistence type="predicted"/>
<protein>
    <submittedName>
        <fullName evidence="1">6154_t:CDS:1</fullName>
    </submittedName>
</protein>
<name>A0ACA9R3X3_9GLOM</name>
<feature type="non-terminal residue" evidence="1">
    <location>
        <position position="149"/>
    </location>
</feature>
<comment type="caution">
    <text evidence="1">The sequence shown here is derived from an EMBL/GenBank/DDBJ whole genome shotgun (WGS) entry which is preliminary data.</text>
</comment>
<evidence type="ECO:0000313" key="2">
    <source>
        <dbReference type="Proteomes" id="UP000789525"/>
    </source>
</evidence>